<sequence>MNLVREDGEDLLRKIHEKYYLIEHEMNFEGLSNMYALSRLNIENISMSRGLTTEEAMCKKKVNGSNIIIEENDCLKNKFYWGLLYIYELLHTFRVLMLSSAAICLLIFFLDPTRHMELSMAIFLTLVLNVMVVASLVQKQKIINQVKNFQKLVYNQCELIRDGGRCTTGATNVVPGDLIYIKNGDRIVADLRLLKTNNLRVESSWLTGQTHSFECAEGVEKRGCDVLKARNIAYKGSYVSQGCALGLVIRTGNDTVIGQLIKETKYAGSKRTGLEREYSTFVWAVTFISFAVGLVTFITGLILNDLSTPKHVMNVFINGFLVVVLSNIPQGLTVIVTTQMIIIARRLEKQQMFIKKLEMADTLGTTTVLLCDKNTIMDTSHQKVISVYCNTQTYTASDLQTTKKDSQSNGVKSNLKLCSSMTTLLQIMTICNRAVFEYDSFSKSAFQLDKSCLDVDYETRKQFKNTKYEYENAVFHRDLIPQHIRGKPTDISIIKFVRSIMSANQIETMRSKFPIVYEEPFDVNNRKHFVIVKNVERGVIYEDDEIRLKDNNGETAKKRSHRQKVPQYEYIMMVKGAAEEIYRKCSTVLAGDKDVELNLEIEVAFEEAFVEFASKRLSCIGFANKKFIAPADIDFAEVRRYGNLHPGLNCLDDKWCFVGMTGIETLIRANVKSAVEKLKAAGISLLITSGDHPESLKAAGNHIMNGLSTKINYRKLQSELALGEFEGRSLRDTEVIHSDVLGEMTDELWRRLLHSHGLIIFSRARPRHRLEIVRACQRLGEIVTVTGHGVLDSPALKEANIGLAVNAVGSSLAQEAADVIAKSTSLPTIMDGIIEGKMLYLNIKKSISYTLSHMLPEIIPIMLSFTLGYPLILNSIQVMVIDLFSELPPSIALIFQKELAFDVKRPKTKNCVGQVPWKLLSYCYIQIGSIITLACLLSYHLTYAHYGVTPSKISSLNISQDSEALRIIQEASGAWHITLVISQAFHVLNCSTYRASIIRKSTFNGYLIFSVFFEIVTTLVFLYVPFLNNWLQIKPPPYFVWIVAVCSEEPYTLIESRGGPADALTSDLIPCQSGNGVITFVYWIVGQTNFEICLVRQNNEKFNCTGVLSSVPKMPAKLALGIPPIDHPFSLSIIPNGKPGLIVIDDIVYSSPGCAQTNMEVPRKAPVSHVTPATTQSPENAKLPWTMATELETTTLKPVTIEQPKKQPLPNLVHKKFSLTSVTLPEDNLTTSALGKVTALQGVYNFSLKQHNSKYLLGSSTDDSEQEFDLLIIGSKTSPLFDKRRGTIVNDTSDLLCDFGFDFPCLWGSEAGRWATIEAGAIPSFEEHLKKDGPSYPAALVIQGTSMFSSDPLPCQTGSGKLLMRYWSNGKVKIQVCALGFEDDSEMTICMEPSSQEGVKTDSNLALFEFEEDILEPFTLNIIPEFSKNSKNEFFILDEIAYVGSCNKKSVALKPTTTTTIKPVTVKTTRAVSTTTSTTTPISTTIIPVVITEHNTHYCDLLNCNFNDDAGNYLNHGLTKVPWTLRSKGYGFPLTRQTDIRSYAGQHGFISTLLGPGDFAILESPLLELNQINVIYFQYYRPSYAATIRMCTIDKDTKPFRKIESFTQCPPILKTLTPRNAYNWQNKDIELPPGTIKFYLIAHNADDSVEKTSIAIDNIKVAVCEGKQSQYYSDMRSIS</sequence>
<organism evidence="1 2">
    <name type="scientific">Rhabditophanes sp. KR3021</name>
    <dbReference type="NCBI Taxonomy" id="114890"/>
    <lineage>
        <taxon>Eukaryota</taxon>
        <taxon>Metazoa</taxon>
        <taxon>Ecdysozoa</taxon>
        <taxon>Nematoda</taxon>
        <taxon>Chromadorea</taxon>
        <taxon>Rhabditida</taxon>
        <taxon>Tylenchina</taxon>
        <taxon>Panagrolaimomorpha</taxon>
        <taxon>Strongyloidoidea</taxon>
        <taxon>Alloionematidae</taxon>
        <taxon>Rhabditophanes</taxon>
    </lineage>
</organism>
<reference evidence="2" key="1">
    <citation type="submission" date="2016-11" db="UniProtKB">
        <authorList>
            <consortium name="WormBaseParasite"/>
        </authorList>
    </citation>
    <scope>IDENTIFICATION</scope>
    <source>
        <strain evidence="2">KR3021</strain>
    </source>
</reference>
<protein>
    <submittedName>
        <fullName evidence="2">Cation_ATPase_C domain-containing protein</fullName>
    </submittedName>
</protein>
<evidence type="ECO:0000313" key="2">
    <source>
        <dbReference type="WBParaSite" id="RSKR_0000738700.1"/>
    </source>
</evidence>
<name>A0AC35U3M8_9BILA</name>
<dbReference type="Proteomes" id="UP000095286">
    <property type="component" value="Unplaced"/>
</dbReference>
<dbReference type="WBParaSite" id="RSKR_0000738700.1">
    <property type="protein sequence ID" value="RSKR_0000738700.1"/>
    <property type="gene ID" value="RSKR_0000738700"/>
</dbReference>
<evidence type="ECO:0000313" key="1">
    <source>
        <dbReference type="Proteomes" id="UP000095286"/>
    </source>
</evidence>
<proteinExistence type="predicted"/>
<accession>A0AC35U3M8</accession>